<feature type="domain" description="Tetratricopeptide repeat protein 21A/21B fifth ARM repeats" evidence="9">
    <location>
        <begin position="1252"/>
        <end position="1367"/>
    </location>
</feature>
<dbReference type="Gene3D" id="1.25.40.10">
    <property type="entry name" value="Tetratricopeptide repeat domain"/>
    <property type="match status" value="5"/>
</dbReference>
<accession>G7Y9I4</accession>
<dbReference type="EMBL" id="DF142972">
    <property type="protein sequence ID" value="GAA49619.1"/>
    <property type="molecule type" value="Genomic_DNA"/>
</dbReference>
<dbReference type="PANTHER" id="PTHR14699:SF0">
    <property type="entry name" value="TETRATRICOPEPTIDE REPEAT PROTEIN 21 HOMOLOG"/>
    <property type="match status" value="1"/>
</dbReference>
<dbReference type="Proteomes" id="UP000008909">
    <property type="component" value="Unassembled WGS sequence"/>
</dbReference>
<feature type="domain" description="Tetratricopeptide repeat protein 21A/21B second ARM" evidence="6">
    <location>
        <begin position="431"/>
        <end position="715"/>
    </location>
</feature>
<reference evidence="11" key="1">
    <citation type="journal article" date="2011" name="Genome Biol.">
        <title>The draft genome of the carcinogenic human liver fluke Clonorchis sinensis.</title>
        <authorList>
            <person name="Wang X."/>
            <person name="Chen W."/>
            <person name="Huang Y."/>
            <person name="Sun J."/>
            <person name="Men J."/>
            <person name="Liu H."/>
            <person name="Luo F."/>
            <person name="Guo L."/>
            <person name="Lv X."/>
            <person name="Deng C."/>
            <person name="Zhou C."/>
            <person name="Fan Y."/>
            <person name="Li X."/>
            <person name="Huang L."/>
            <person name="Hu Y."/>
            <person name="Liang C."/>
            <person name="Hu X."/>
            <person name="Xu J."/>
            <person name="Yu X."/>
        </authorList>
    </citation>
    <scope>NUCLEOTIDE SEQUENCE [LARGE SCALE GENOMIC DNA]</scope>
    <source>
        <strain evidence="11">Henan</strain>
    </source>
</reference>
<evidence type="ECO:0000259" key="7">
    <source>
        <dbReference type="Pfam" id="PF25062"/>
    </source>
</evidence>
<evidence type="ECO:0000313" key="12">
    <source>
        <dbReference type="Proteomes" id="UP000008909"/>
    </source>
</evidence>
<dbReference type="SUPFAM" id="SSF81901">
    <property type="entry name" value="HCP-like"/>
    <property type="match status" value="1"/>
</dbReference>
<dbReference type="Pfam" id="PF25058">
    <property type="entry name" value="ARM_TT21"/>
    <property type="match status" value="1"/>
</dbReference>
<dbReference type="PANTHER" id="PTHR14699">
    <property type="entry name" value="STI2 PROTEIN-RELATED"/>
    <property type="match status" value="1"/>
</dbReference>
<dbReference type="GO" id="GO:0035721">
    <property type="term" value="P:intraciliary retrograde transport"/>
    <property type="evidence" value="ECO:0007669"/>
    <property type="project" value="TreeGrafter"/>
</dbReference>
<proteinExistence type="inferred from homology"/>
<dbReference type="InterPro" id="IPR040364">
    <property type="entry name" value="TTC21A/TTC21B"/>
</dbReference>
<evidence type="ECO:0000259" key="9">
    <source>
        <dbReference type="Pfam" id="PF25064"/>
    </source>
</evidence>
<dbReference type="InterPro" id="IPR011990">
    <property type="entry name" value="TPR-like_helical_dom_sf"/>
</dbReference>
<keyword evidence="3 4" id="KW-0802">TPR repeat</keyword>
<keyword evidence="12" id="KW-1185">Reference proteome</keyword>
<gene>
    <name evidence="11" type="ORF">CLF_103299</name>
</gene>
<feature type="repeat" description="TPR" evidence="4">
    <location>
        <begin position="905"/>
        <end position="938"/>
    </location>
</feature>
<feature type="domain" description="Tetratricopeptide repeat protein 21A/21B N-terminal ARM repeat" evidence="7">
    <location>
        <begin position="287"/>
        <end position="381"/>
    </location>
</feature>
<dbReference type="Pfam" id="PF25064">
    <property type="entry name" value="ARM_TT21_5th"/>
    <property type="match status" value="1"/>
</dbReference>
<name>G7Y9I4_CLOSI</name>
<dbReference type="InterPro" id="IPR056836">
    <property type="entry name" value="ARM_TT21_4th"/>
</dbReference>
<dbReference type="SUPFAM" id="SSF48452">
    <property type="entry name" value="TPR-like"/>
    <property type="match status" value="4"/>
</dbReference>
<evidence type="ECO:0000259" key="6">
    <source>
        <dbReference type="Pfam" id="PF25060"/>
    </source>
</evidence>
<dbReference type="InterPro" id="IPR056834">
    <property type="entry name" value="ARM_TT21_C"/>
</dbReference>
<dbReference type="Pfam" id="PF25063">
    <property type="entry name" value="ARM_TT21_C"/>
    <property type="match status" value="1"/>
</dbReference>
<evidence type="ECO:0000259" key="10">
    <source>
        <dbReference type="Pfam" id="PF25068"/>
    </source>
</evidence>
<evidence type="ECO:0000256" key="5">
    <source>
        <dbReference type="SAM" id="MobiDB-lite"/>
    </source>
</evidence>
<evidence type="ECO:0000256" key="4">
    <source>
        <dbReference type="PROSITE-ProRule" id="PRU00339"/>
    </source>
</evidence>
<evidence type="ECO:0000313" key="11">
    <source>
        <dbReference type="EMBL" id="GAA49619.1"/>
    </source>
</evidence>
<dbReference type="InterPro" id="IPR019734">
    <property type="entry name" value="TPR_rpt"/>
</dbReference>
<dbReference type="GO" id="GO:0005929">
    <property type="term" value="C:cilium"/>
    <property type="evidence" value="ECO:0007669"/>
    <property type="project" value="GOC"/>
</dbReference>
<organism evidence="11 12">
    <name type="scientific">Clonorchis sinensis</name>
    <name type="common">Chinese liver fluke</name>
    <dbReference type="NCBI Taxonomy" id="79923"/>
    <lineage>
        <taxon>Eukaryota</taxon>
        <taxon>Metazoa</taxon>
        <taxon>Spiralia</taxon>
        <taxon>Lophotrochozoa</taxon>
        <taxon>Platyhelminthes</taxon>
        <taxon>Trematoda</taxon>
        <taxon>Digenea</taxon>
        <taxon>Opisthorchiida</taxon>
        <taxon>Opisthorchiata</taxon>
        <taxon>Opisthorchiidae</taxon>
        <taxon>Clonorchis</taxon>
    </lineage>
</organism>
<feature type="region of interest" description="Disordered" evidence="5">
    <location>
        <begin position="1383"/>
        <end position="1406"/>
    </location>
</feature>
<feature type="domain" description="Tetratricopeptide repeat protein 21A/21B N-terminal ARM repeat" evidence="7">
    <location>
        <begin position="136"/>
        <end position="234"/>
    </location>
</feature>
<evidence type="ECO:0000256" key="3">
    <source>
        <dbReference type="ARBA" id="ARBA00022803"/>
    </source>
</evidence>
<comment type="similarity">
    <text evidence="1">Belongs to the TTC21 family.</text>
</comment>
<feature type="domain" description="Tetratricopeptide repeat protein 21A/21B C-terminal ARM" evidence="8">
    <location>
        <begin position="1603"/>
        <end position="1703"/>
    </location>
</feature>
<dbReference type="InterPro" id="IPR056835">
    <property type="entry name" value="ARM_TT21_5th"/>
</dbReference>
<evidence type="ECO:0000256" key="2">
    <source>
        <dbReference type="ARBA" id="ARBA00022737"/>
    </source>
</evidence>
<dbReference type="InterPro" id="IPR056833">
    <property type="entry name" value="ARM_TT21_N"/>
</dbReference>
<dbReference type="GO" id="GO:0030991">
    <property type="term" value="C:intraciliary transport particle A"/>
    <property type="evidence" value="ECO:0007669"/>
    <property type="project" value="TreeGrafter"/>
</dbReference>
<dbReference type="Pfam" id="PF25068">
    <property type="entry name" value="ARM_TT21_4th"/>
    <property type="match status" value="1"/>
</dbReference>
<reference key="2">
    <citation type="submission" date="2011-10" db="EMBL/GenBank/DDBJ databases">
        <title>The genome and transcriptome sequence of Clonorchis sinensis provide insights into the carcinogenic liver fluke.</title>
        <authorList>
            <person name="Wang X."/>
            <person name="Huang Y."/>
            <person name="Chen W."/>
            <person name="Liu H."/>
            <person name="Guo L."/>
            <person name="Chen Y."/>
            <person name="Luo F."/>
            <person name="Zhou W."/>
            <person name="Sun J."/>
            <person name="Mao Q."/>
            <person name="Liang P."/>
            <person name="Zhou C."/>
            <person name="Tian Y."/>
            <person name="Men J."/>
            <person name="Lv X."/>
            <person name="Huang L."/>
            <person name="Zhou J."/>
            <person name="Hu Y."/>
            <person name="Li R."/>
            <person name="Zhang F."/>
            <person name="Lei H."/>
            <person name="Li X."/>
            <person name="Hu X."/>
            <person name="Liang C."/>
            <person name="Xu J."/>
            <person name="Wu Z."/>
            <person name="Yu X."/>
        </authorList>
    </citation>
    <scope>NUCLEOTIDE SEQUENCE</scope>
    <source>
        <strain>Henan</strain>
    </source>
</reference>
<dbReference type="InterPro" id="IPR056832">
    <property type="entry name" value="ARM_TT21_2nd"/>
</dbReference>
<evidence type="ECO:0000259" key="8">
    <source>
        <dbReference type="Pfam" id="PF25063"/>
    </source>
</evidence>
<protein>
    <submittedName>
        <fullName evidence="11">Tetratricopeptide repeat protein 21B</fullName>
    </submittedName>
</protein>
<dbReference type="Pfam" id="PF25062">
    <property type="entry name" value="ARM_TT21_N"/>
    <property type="match status" value="2"/>
</dbReference>
<dbReference type="Pfam" id="PF25060">
    <property type="entry name" value="ARM_TT21_2nd"/>
    <property type="match status" value="1"/>
</dbReference>
<dbReference type="SMART" id="SM00028">
    <property type="entry name" value="TPR"/>
    <property type="match status" value="6"/>
</dbReference>
<evidence type="ECO:0000256" key="1">
    <source>
        <dbReference type="ARBA" id="ARBA00010935"/>
    </source>
</evidence>
<feature type="non-terminal residue" evidence="11">
    <location>
        <position position="1"/>
    </location>
</feature>
<feature type="domain" description="Tetratricopeptide repeat protein 21A/21B fourth ARM" evidence="10">
    <location>
        <begin position="941"/>
        <end position="1077"/>
    </location>
</feature>
<sequence length="1808" mass="203089">CTKVYEYKYLLVPMVTKCSCRQPTCGSKIDEDETVSKKTEDQLGASRSHDTFSVRHRIFMKDDGQVMLVCVVDKHTDTKQHTRSMIQYSVPITTSQTGSGHRAFFRKRAFEARSFCKLLCVLTDMACVDQEVFSTVFYYLREGYPNHGRIALENGMKRYPHDDVLKFHMAVIFAIEGNLQEASKRFSEFKDKEDFHLASVVALAHAHKTYPEVDAEAVKEFEAKTRELRRHASSTVIKLTSRFDLQKDLVLRSLGAILPQKVRKSPVKYRLFQYRSKTFVFCYSFFRNVKALNLNGWIDMLLKDENLRKKAIRYFEGSTGDDEVVGIECQMGRAYYFQLSRSYSAALDITNILIVNFPKYIPAIIAKMHLQLISQDWEQAMDTSQRCLTLDCNCIEALKYQVLHALCHLGNISEVISFAGKLFLLIQARKAINELKRALDDSEPNYAEQYYINSKYFAPLCARDTVILHKLFELAERAASLDNRNHNYAINIGRIMLLQGRPKEASRHFQSALEFSETSVVALQGIVECQLAQDNVKEALSQLEFLDELQQTIGKSAELSYLAAVLGRKQSSSSQNILAKLDEATELHLKSLEGCARGIHYYEQMNPDFMIQLVMEYLAQAPQQPPGMTSISMDTNGEGITTLRHPEDGPLTRCLRILDQITTSAPGYQKALYLTSYVHYLLGDSMMALTIVKKCLDLDATLVDGHILLAQVSLPYGSLKLAEQALETGLSNNFEVRNHPLYQLVRARLLTKQGNAKAAVQILKQAISSLGSSQASHSHKRTGDDIGFGVSKAVSMNDQLTLSLELAEAHHSLGETHEATKVLQDAQMAYSGSPELGRITIASADLALSQGDHESALSTLRTIRPEHPYYLTARQHMANIYLHHRKEKKLYAACYRELADKLGTTEAHLLLGDAFMTIQEPERAMEVYETVLRKNPNDLRLAAKMGQALVKTHQYAKAVSYYEAAVKSGQPALRLDLVSLLVKLQQNEKAKRVLTPMMTEKNAACSLDPSEVRRALQLLEGMCAGEEPNVQEHIDLLTQVKSIQSRRLNRMQASESGDAIAEQRLVLAEICLQLACLNEKLYRALQSDRSLNAKEKVRVNDDLTKGDKTTTSATTVSLSTKHMESALALCRDCMDHVAAIMGKKNNVDSHQPLTLGMMRSHLGGETGQPRLLAIQLEIKALAKLASLKLLDADYASCEQQALRLAQLREEVEAYQIEALSDINGDIGNRGQTVLSENHGRIDLIRMLDGIKSASSILAELSYNKADFEAAAKHLENDLRKDPINYQTLSFLVDALRRAGQVSRAVEWVEKARALDVHGSASAGYNFCRGLCYSFTGESMLALQHFNRARLDSDFSEEAIYHMVDICLAAEYQVTYEQFSETGQATNSSNTASSGQNKMTNNPVSSDEVTKVRGFEVAENLLNELRQVKNRKKHLHRINMVLVATGSKPKVEAVLETFARMAQEDVCFMESVHFHAITKVKYTPTAPVVLLTEPLDYRQLLNVRLRTLEATLIRCQLTSSLESVLTYRIPRTNFPPPLSSKQPLSDTTQYANSSQGHSRCKGLNIPSRLECYKACTIGTLFPAATVSITGKRECGTYNEALGAKDSEELELSWLLLAEIYIKIGKTDLAQELLKRCLQYNKSCTKAYEFTGYVMEREQNFHEAARNYELAWNISNRSNPSVGYKLAHSRLKIRQLLGAIEVCLQDHRTCTSDEHKHLIHTVVCLDQVSNKSGFRHQQILLPIMCCTISAPHKMYTFLASPARAADLLVTPNAKPRVLFCSVEPVVLAVYPNYPRIKTDVLDKARLQLRT</sequence>
<dbReference type="GO" id="GO:0061512">
    <property type="term" value="P:protein localization to cilium"/>
    <property type="evidence" value="ECO:0007669"/>
    <property type="project" value="TreeGrafter"/>
</dbReference>
<keyword evidence="2" id="KW-0677">Repeat</keyword>
<dbReference type="PROSITE" id="PS50005">
    <property type="entry name" value="TPR"/>
    <property type="match status" value="1"/>
</dbReference>